<keyword evidence="6 9" id="KW-0326">Glycosidase</keyword>
<comment type="catalytic activity">
    <reaction evidence="9">
        <text>Hydrolysis of terminal, non-reducing beta-D-glucosyl residues with release of beta-D-glucose.</text>
        <dbReference type="EC" id="3.2.1.21"/>
    </reaction>
</comment>
<dbReference type="PRINTS" id="PR00131">
    <property type="entry name" value="GLHYDRLASE1"/>
</dbReference>
<dbReference type="RefSeq" id="WP_247030578.1">
    <property type="nucleotide sequence ID" value="NZ_JALKCH010000013.1"/>
</dbReference>
<dbReference type="PANTHER" id="PTHR10353">
    <property type="entry name" value="GLYCOSYL HYDROLASE"/>
    <property type="match status" value="1"/>
</dbReference>
<evidence type="ECO:0000256" key="6">
    <source>
        <dbReference type="ARBA" id="ARBA00023295"/>
    </source>
</evidence>
<proteinExistence type="inferred from homology"/>
<dbReference type="InterPro" id="IPR017853">
    <property type="entry name" value="GH"/>
</dbReference>
<evidence type="ECO:0000256" key="3">
    <source>
        <dbReference type="ARBA" id="ARBA00022801"/>
    </source>
</evidence>
<comment type="caution">
    <text evidence="10">The sequence shown here is derived from an EMBL/GenBank/DDBJ whole genome shotgun (WGS) entry which is preliminary data.</text>
</comment>
<evidence type="ECO:0000256" key="9">
    <source>
        <dbReference type="RuleBase" id="RU361175"/>
    </source>
</evidence>
<evidence type="ECO:0000256" key="1">
    <source>
        <dbReference type="ARBA" id="ARBA00010838"/>
    </source>
</evidence>
<dbReference type="SUPFAM" id="SSF51445">
    <property type="entry name" value="(Trans)glycosidases"/>
    <property type="match status" value="1"/>
</dbReference>
<keyword evidence="11" id="KW-1185">Reference proteome</keyword>
<keyword evidence="5" id="KW-0119">Carbohydrate metabolism</keyword>
<evidence type="ECO:0000256" key="5">
    <source>
        <dbReference type="ARBA" id="ARBA00023277"/>
    </source>
</evidence>
<dbReference type="InterPro" id="IPR017736">
    <property type="entry name" value="Glyco_hydro_1_beta-glucosidase"/>
</dbReference>
<accession>A0ABT0DFF0</accession>
<evidence type="ECO:0000313" key="10">
    <source>
        <dbReference type="EMBL" id="MCK0198680.1"/>
    </source>
</evidence>
<keyword evidence="4" id="KW-0136">Cellulose degradation</keyword>
<evidence type="ECO:0000256" key="8">
    <source>
        <dbReference type="PROSITE-ProRule" id="PRU10055"/>
    </source>
</evidence>
<reference evidence="10 11" key="1">
    <citation type="submission" date="2022-04" db="EMBL/GenBank/DDBJ databases">
        <authorList>
            <person name="Grouzdev D.S."/>
            <person name="Pantiukh K.S."/>
            <person name="Krutkina M.S."/>
        </authorList>
    </citation>
    <scope>NUCLEOTIDE SEQUENCE [LARGE SCALE GENOMIC DNA]</scope>
    <source>
        <strain evidence="10 11">6x-1</strain>
    </source>
</reference>
<evidence type="ECO:0000313" key="11">
    <source>
        <dbReference type="Proteomes" id="UP001203284"/>
    </source>
</evidence>
<dbReference type="GO" id="GO:0008422">
    <property type="term" value="F:beta-glucosidase activity"/>
    <property type="evidence" value="ECO:0007669"/>
    <property type="project" value="UniProtKB-EC"/>
</dbReference>
<name>A0ABT0DFF0_9HYPH</name>
<dbReference type="InterPro" id="IPR001360">
    <property type="entry name" value="Glyco_hydro_1"/>
</dbReference>
<keyword evidence="3 9" id="KW-0378">Hydrolase</keyword>
<protein>
    <recommendedName>
        <fullName evidence="2 9">Beta-glucosidase</fullName>
        <ecNumber evidence="2 9">3.2.1.21</ecNumber>
    </recommendedName>
</protein>
<dbReference type="InterPro" id="IPR018120">
    <property type="entry name" value="Glyco_hydro_1_AS"/>
</dbReference>
<dbReference type="EC" id="3.2.1.21" evidence="2 9"/>
<evidence type="ECO:0000256" key="2">
    <source>
        <dbReference type="ARBA" id="ARBA00012744"/>
    </source>
</evidence>
<evidence type="ECO:0000256" key="4">
    <source>
        <dbReference type="ARBA" id="ARBA00023001"/>
    </source>
</evidence>
<dbReference type="EMBL" id="JALKCH010000013">
    <property type="protein sequence ID" value="MCK0198680.1"/>
    <property type="molecule type" value="Genomic_DNA"/>
</dbReference>
<dbReference type="Proteomes" id="UP001203284">
    <property type="component" value="Unassembled WGS sequence"/>
</dbReference>
<evidence type="ECO:0000256" key="7">
    <source>
        <dbReference type="ARBA" id="ARBA00023326"/>
    </source>
</evidence>
<organism evidence="10 11">
    <name type="scientific">Ancylobacter crimeensis</name>
    <dbReference type="NCBI Taxonomy" id="2579147"/>
    <lineage>
        <taxon>Bacteria</taxon>
        <taxon>Pseudomonadati</taxon>
        <taxon>Pseudomonadota</taxon>
        <taxon>Alphaproteobacteria</taxon>
        <taxon>Hyphomicrobiales</taxon>
        <taxon>Xanthobacteraceae</taxon>
        <taxon>Ancylobacter</taxon>
    </lineage>
</organism>
<dbReference type="PROSITE" id="PS00572">
    <property type="entry name" value="GLYCOSYL_HYDROL_F1_1"/>
    <property type="match status" value="1"/>
</dbReference>
<sequence>MMRRRTFLAAAAGLPFMGHGGRAQTSPSEAPVAPGVPTGAVPDAVPPALPKLPPDFLWGASTSCYQIEGAVKADGRTDSIWDVFCRQPGKIADGTNGDVACDHYNRYRDDIDLLAQGNFRAYRFSTAWPRILPQGTGAVNTAGLDFYDRLVDRLLEKGIEPFACLYHWDLPQALQQRGGWHNRDIAGWFADYAEVTVGRLGDRVKRWAMLNEPSVHAIFGHAFGNHAPGLTGWPSYVKAQHHQNLAQGTAIAALRARRNDLQLGTVFSLQPVAPATDKPEDAAAARRVDAAWNTINLDPLFKGYYPEVYAADFETVTQGDDLERIKVPVDFLGVNYYGPGYLVNAPGSVLADATWGALPPGMPVTALGWPVDPSGLVRVLARLRDSYGNPSVFVTENGACYDDPPVTEGRVSDPQRVAYLRDHLFACRQAIDQGCALRGYLVWSLLDNFEWAEGFRRRFGVVHVDFTTLVRTPKDSYRFLAEVMKPA</sequence>
<feature type="active site" description="Nucleophile" evidence="8">
    <location>
        <position position="396"/>
    </location>
</feature>
<dbReference type="PANTHER" id="PTHR10353:SF36">
    <property type="entry name" value="LP05116P"/>
    <property type="match status" value="1"/>
</dbReference>
<dbReference type="NCBIfam" id="TIGR03356">
    <property type="entry name" value="BGL"/>
    <property type="match status" value="1"/>
</dbReference>
<dbReference type="Gene3D" id="3.20.20.80">
    <property type="entry name" value="Glycosidases"/>
    <property type="match status" value="1"/>
</dbReference>
<dbReference type="Pfam" id="PF00232">
    <property type="entry name" value="Glyco_hydro_1"/>
    <property type="match status" value="1"/>
</dbReference>
<comment type="similarity">
    <text evidence="1 9">Belongs to the glycosyl hydrolase 1 family.</text>
</comment>
<gene>
    <name evidence="10" type="ORF">MWN34_17420</name>
</gene>
<keyword evidence="7" id="KW-0624">Polysaccharide degradation</keyword>